<accession>A0A397YTN0</accession>
<dbReference type="AlphaFoldDB" id="A0A397YTN0"/>
<evidence type="ECO:0000313" key="2">
    <source>
        <dbReference type="Proteomes" id="UP000264353"/>
    </source>
</evidence>
<reference evidence="1 2" key="1">
    <citation type="submission" date="2018-06" db="EMBL/GenBank/DDBJ databases">
        <title>WGS assembly of Brassica rapa FPsc.</title>
        <authorList>
            <person name="Bowman J."/>
            <person name="Kohchi T."/>
            <person name="Yamato K."/>
            <person name="Jenkins J."/>
            <person name="Shu S."/>
            <person name="Ishizaki K."/>
            <person name="Yamaoka S."/>
            <person name="Nishihama R."/>
            <person name="Nakamura Y."/>
            <person name="Berger F."/>
            <person name="Adam C."/>
            <person name="Aki S."/>
            <person name="Althoff F."/>
            <person name="Araki T."/>
            <person name="Arteaga-Vazquez M."/>
            <person name="Balasubrmanian S."/>
            <person name="Bauer D."/>
            <person name="Boehm C."/>
            <person name="Briginshaw L."/>
            <person name="Caballero-Perez J."/>
            <person name="Catarino B."/>
            <person name="Chen F."/>
            <person name="Chiyoda S."/>
            <person name="Chovatia M."/>
            <person name="Davies K."/>
            <person name="Delmans M."/>
            <person name="Demura T."/>
            <person name="Dierschke T."/>
            <person name="Dolan L."/>
            <person name="Dorantes-Acosta A."/>
            <person name="Eklund D."/>
            <person name="Florent S."/>
            <person name="Flores-Sandoval E."/>
            <person name="Fujiyama A."/>
            <person name="Fukuzawa H."/>
            <person name="Galik B."/>
            <person name="Grimanelli D."/>
            <person name="Grimwood J."/>
            <person name="Grossniklaus U."/>
            <person name="Hamada T."/>
            <person name="Haseloff J."/>
            <person name="Hetherington A."/>
            <person name="Higo A."/>
            <person name="Hirakawa Y."/>
            <person name="Hundley H."/>
            <person name="Ikeda Y."/>
            <person name="Inoue K."/>
            <person name="Inoue S."/>
            <person name="Ishida S."/>
            <person name="Jia Q."/>
            <person name="Kakita M."/>
            <person name="Kanazawa T."/>
            <person name="Kawai Y."/>
            <person name="Kawashima T."/>
            <person name="Kennedy M."/>
            <person name="Kinose K."/>
            <person name="Kinoshita T."/>
            <person name="Kohara Y."/>
            <person name="Koide E."/>
            <person name="Komatsu K."/>
            <person name="Kopischke S."/>
            <person name="Kubo M."/>
            <person name="Kyozuka J."/>
            <person name="Lagercrantz U."/>
            <person name="Lin S."/>
            <person name="Lindquist E."/>
            <person name="Lipzen A."/>
            <person name="Lu C."/>
            <person name="Luna E."/>
            <person name="Martienssen R."/>
            <person name="Minamino N."/>
            <person name="Mizutani M."/>
            <person name="Mizutani M."/>
            <person name="Mochizuki N."/>
            <person name="Monte I."/>
            <person name="Mosher R."/>
            <person name="Nagasaki H."/>
            <person name="Nakagami H."/>
            <person name="Naramoto S."/>
            <person name="Nishitani K."/>
            <person name="Ohtani M."/>
            <person name="Okamoto T."/>
            <person name="Okumura M."/>
            <person name="Phillips J."/>
            <person name="Pollak B."/>
            <person name="Reinders A."/>
            <person name="Roevekamp M."/>
            <person name="Sano R."/>
            <person name="Sawa S."/>
            <person name="Schmid M."/>
            <person name="Shirakawa M."/>
            <person name="Solano R."/>
            <person name="Spunde A."/>
            <person name="Suetsugu N."/>
            <person name="Sugano S."/>
            <person name="Sugiyama A."/>
            <person name="Sun R."/>
            <person name="Suzuki Y."/>
            <person name="Takenaka M."/>
            <person name="Takezawa D."/>
            <person name="Tomogane H."/>
            <person name="Tsuzuki M."/>
            <person name="Ueda T."/>
            <person name="Umeda M."/>
            <person name="Ward J."/>
            <person name="Watanabe Y."/>
            <person name="Yazaki K."/>
            <person name="Yokoyama R."/>
            <person name="Yoshitake Y."/>
            <person name="Yotsui I."/>
            <person name="Zachgo S."/>
            <person name="Schmutz J."/>
        </authorList>
    </citation>
    <scope>NUCLEOTIDE SEQUENCE [LARGE SCALE GENOMIC DNA]</scope>
    <source>
        <strain evidence="2">cv. B-3</strain>
    </source>
</reference>
<sequence>MFTWYQSFSRFSWVILSSSSFCTLCLAIPTFHQTLLKKKKKKEGVQGRSFHQIRVSYSC</sequence>
<dbReference type="EMBL" id="CM010633">
    <property type="protein sequence ID" value="RID56812.1"/>
    <property type="molecule type" value="Genomic_DNA"/>
</dbReference>
<protein>
    <submittedName>
        <fullName evidence="1">Uncharacterized protein</fullName>
    </submittedName>
</protein>
<organism evidence="1 2">
    <name type="scientific">Brassica campestris</name>
    <name type="common">Field mustard</name>
    <dbReference type="NCBI Taxonomy" id="3711"/>
    <lineage>
        <taxon>Eukaryota</taxon>
        <taxon>Viridiplantae</taxon>
        <taxon>Streptophyta</taxon>
        <taxon>Embryophyta</taxon>
        <taxon>Tracheophyta</taxon>
        <taxon>Spermatophyta</taxon>
        <taxon>Magnoliopsida</taxon>
        <taxon>eudicotyledons</taxon>
        <taxon>Gunneridae</taxon>
        <taxon>Pentapetalae</taxon>
        <taxon>rosids</taxon>
        <taxon>malvids</taxon>
        <taxon>Brassicales</taxon>
        <taxon>Brassicaceae</taxon>
        <taxon>Brassiceae</taxon>
        <taxon>Brassica</taxon>
    </lineage>
</organism>
<proteinExistence type="predicted"/>
<gene>
    <name evidence="1" type="ORF">BRARA_F00235</name>
</gene>
<dbReference type="Proteomes" id="UP000264353">
    <property type="component" value="Chromosome A6"/>
</dbReference>
<evidence type="ECO:0000313" key="1">
    <source>
        <dbReference type="EMBL" id="RID56812.1"/>
    </source>
</evidence>
<name>A0A397YTN0_BRACM</name>